<evidence type="ECO:0000313" key="1">
    <source>
        <dbReference type="EMBL" id="PSS25647.1"/>
    </source>
</evidence>
<name>A0A2T3BBD7_AMORE</name>
<dbReference type="Proteomes" id="UP000241818">
    <property type="component" value="Unassembled WGS sequence"/>
</dbReference>
<protein>
    <submittedName>
        <fullName evidence="1">Uncharacterized protein</fullName>
    </submittedName>
</protein>
<dbReference type="EMBL" id="KZ679007">
    <property type="protein sequence ID" value="PSS25647.1"/>
    <property type="molecule type" value="Genomic_DNA"/>
</dbReference>
<dbReference type="InParanoid" id="A0A2T3BBD7"/>
<reference evidence="1 2" key="1">
    <citation type="journal article" date="2018" name="New Phytol.">
        <title>Comparative genomics and transcriptomics depict ericoid mycorrhizal fungi as versatile saprotrophs and plant mutualists.</title>
        <authorList>
            <person name="Martino E."/>
            <person name="Morin E."/>
            <person name="Grelet G.A."/>
            <person name="Kuo A."/>
            <person name="Kohler A."/>
            <person name="Daghino S."/>
            <person name="Barry K.W."/>
            <person name="Cichocki N."/>
            <person name="Clum A."/>
            <person name="Dockter R.B."/>
            <person name="Hainaut M."/>
            <person name="Kuo R.C."/>
            <person name="LaButti K."/>
            <person name="Lindahl B.D."/>
            <person name="Lindquist E.A."/>
            <person name="Lipzen A."/>
            <person name="Khouja H.R."/>
            <person name="Magnuson J."/>
            <person name="Murat C."/>
            <person name="Ohm R.A."/>
            <person name="Singer S.W."/>
            <person name="Spatafora J.W."/>
            <person name="Wang M."/>
            <person name="Veneault-Fourrey C."/>
            <person name="Henrissat B."/>
            <person name="Grigoriev I.V."/>
            <person name="Martin F.M."/>
            <person name="Perotto S."/>
        </authorList>
    </citation>
    <scope>NUCLEOTIDE SEQUENCE [LARGE SCALE GENOMIC DNA]</scope>
    <source>
        <strain evidence="1 2">ATCC 22711</strain>
    </source>
</reference>
<accession>A0A2T3BBD7</accession>
<sequence>MSLRVPPSHPALSYREARPCSRLCLTTPDPAPSASPGASSAAPNRAPCSLTRSHIRSCDLRGGLLCLRRLRRGWLHTALPALFWRREYLLLLYCLPKVP</sequence>
<keyword evidence="2" id="KW-1185">Reference proteome</keyword>
<organism evidence="1 2">
    <name type="scientific">Amorphotheca resinae ATCC 22711</name>
    <dbReference type="NCBI Taxonomy" id="857342"/>
    <lineage>
        <taxon>Eukaryota</taxon>
        <taxon>Fungi</taxon>
        <taxon>Dikarya</taxon>
        <taxon>Ascomycota</taxon>
        <taxon>Pezizomycotina</taxon>
        <taxon>Leotiomycetes</taxon>
        <taxon>Helotiales</taxon>
        <taxon>Amorphothecaceae</taxon>
        <taxon>Amorphotheca</taxon>
    </lineage>
</organism>
<dbReference type="AlphaFoldDB" id="A0A2T3BBD7"/>
<dbReference type="GeneID" id="36572390"/>
<dbReference type="RefSeq" id="XP_024724246.1">
    <property type="nucleotide sequence ID" value="XM_024864309.1"/>
</dbReference>
<proteinExistence type="predicted"/>
<gene>
    <name evidence="1" type="ORF">M430DRAFT_204883</name>
</gene>
<evidence type="ECO:0000313" key="2">
    <source>
        <dbReference type="Proteomes" id="UP000241818"/>
    </source>
</evidence>